<evidence type="ECO:0000313" key="5">
    <source>
        <dbReference type="Proteomes" id="UP000751190"/>
    </source>
</evidence>
<evidence type="ECO:0000256" key="2">
    <source>
        <dbReference type="SAM" id="MobiDB-lite"/>
    </source>
</evidence>
<keyword evidence="5" id="KW-1185">Reference proteome</keyword>
<feature type="domain" description="C3H1-type" evidence="3">
    <location>
        <begin position="354"/>
        <end position="382"/>
    </location>
</feature>
<dbReference type="InterPro" id="IPR000571">
    <property type="entry name" value="Znf_CCCH"/>
</dbReference>
<evidence type="ECO:0000256" key="1">
    <source>
        <dbReference type="PROSITE-ProRule" id="PRU00723"/>
    </source>
</evidence>
<dbReference type="AlphaFoldDB" id="A0A8J5X028"/>
<proteinExistence type="predicted"/>
<dbReference type="InterPro" id="IPR019496">
    <property type="entry name" value="NUFIP1_cons_dom"/>
</dbReference>
<evidence type="ECO:0000313" key="4">
    <source>
        <dbReference type="EMBL" id="KAG8457346.1"/>
    </source>
</evidence>
<sequence length="579" mass="59147">MWPPPGHAPMHYPPPPSLGHPPPPARPLGYATFPHMPGMLAQPAPPPFPPTAPPSINFARPPAAYASHAPHMQSQGLPAPPPPLAMHWGPQMWPAQPPMPPWPAQHRPPPPPFHTAPYGAGGRGGGGGGRARRGRGRGGGAGGRAGGGYAHAAGPSTQHATLGVGVPPVERATRPADSRSSAELRCEPCDRSFGSVKDHAAHLSTHVRCPHCAFEGCRRAVNIHQQDAHGTGPGAARGLGGGAGARVGSVRADEAEDDGAERSEDEEECFVRQRAATGAIPTAPSCSPAETPEELAAYLAARKRFYPTAANVARKAQALAEAAARGELPKEHQRKRGRDAGAAEGGRGGGGKRGGPRRACPFFISPRGCRNGARCKFAHGDETPAALTPANAPPAVAPAAASAAPAAAPLGALAGLIAAYGESSRSSVAPDDGATLGVIESADNVPDETSDAANPLTHAAAAGGAAAGYADEPRSGEPVGCAATVRAASTADAGARASVGAALPDEHRKPAAASCDRIAARAAPHERAQQPARAESVRHSAPTLLQKLLAKEIRAEKSLVLQCIRHITSHDFLHVADRQ</sequence>
<dbReference type="OrthoDB" id="273070at2759"/>
<feature type="compositionally biased region" description="Gly residues" evidence="2">
    <location>
        <begin position="231"/>
        <end position="245"/>
    </location>
</feature>
<feature type="compositionally biased region" description="Gly residues" evidence="2">
    <location>
        <begin position="137"/>
        <end position="149"/>
    </location>
</feature>
<dbReference type="PANTHER" id="PTHR13309:SF0">
    <property type="entry name" value="FMR1-INTERACTING PROTEIN NUFIP1"/>
    <property type="match status" value="1"/>
</dbReference>
<feature type="region of interest" description="Disordered" evidence="2">
    <location>
        <begin position="323"/>
        <end position="357"/>
    </location>
</feature>
<comment type="caution">
    <text evidence="4">The sequence shown here is derived from an EMBL/GenBank/DDBJ whole genome shotgun (WGS) entry which is preliminary data.</text>
</comment>
<feature type="compositionally biased region" description="Acidic residues" evidence="2">
    <location>
        <begin position="254"/>
        <end position="268"/>
    </location>
</feature>
<dbReference type="Pfam" id="PF10453">
    <property type="entry name" value="NUFIP1"/>
    <property type="match status" value="1"/>
</dbReference>
<dbReference type="Proteomes" id="UP000751190">
    <property type="component" value="Unassembled WGS sequence"/>
</dbReference>
<feature type="compositionally biased region" description="Pro residues" evidence="2">
    <location>
        <begin position="104"/>
        <end position="114"/>
    </location>
</feature>
<organism evidence="4 5">
    <name type="scientific">Diacronema lutheri</name>
    <name type="common">Unicellular marine alga</name>
    <name type="synonym">Monochrysis lutheri</name>
    <dbReference type="NCBI Taxonomy" id="2081491"/>
    <lineage>
        <taxon>Eukaryota</taxon>
        <taxon>Haptista</taxon>
        <taxon>Haptophyta</taxon>
        <taxon>Pavlovophyceae</taxon>
        <taxon>Pavlovales</taxon>
        <taxon>Pavlovaceae</taxon>
        <taxon>Diacronema</taxon>
    </lineage>
</organism>
<dbReference type="GO" id="GO:0003723">
    <property type="term" value="F:RNA binding"/>
    <property type="evidence" value="ECO:0007669"/>
    <property type="project" value="InterPro"/>
</dbReference>
<dbReference type="GO" id="GO:0000492">
    <property type="term" value="P:box C/D snoRNP assembly"/>
    <property type="evidence" value="ECO:0007669"/>
    <property type="project" value="TreeGrafter"/>
</dbReference>
<feature type="region of interest" description="Disordered" evidence="2">
    <location>
        <begin position="228"/>
        <end position="268"/>
    </location>
</feature>
<dbReference type="SMART" id="SM00355">
    <property type="entry name" value="ZnF_C2H2"/>
    <property type="match status" value="2"/>
</dbReference>
<feature type="zinc finger region" description="C3H1-type" evidence="1">
    <location>
        <begin position="354"/>
        <end position="382"/>
    </location>
</feature>
<gene>
    <name evidence="4" type="ORF">KFE25_014075</name>
</gene>
<protein>
    <recommendedName>
        <fullName evidence="3">C3H1-type domain-containing protein</fullName>
    </recommendedName>
</protein>
<dbReference type="PANTHER" id="PTHR13309">
    <property type="entry name" value="NUCLEAR FRAGILE X MENTAL RETARDATION PROTEIN INTERACTING PROTEIN 1"/>
    <property type="match status" value="1"/>
</dbReference>
<feature type="compositionally biased region" description="Basic and acidic residues" evidence="2">
    <location>
        <begin position="171"/>
        <end position="180"/>
    </location>
</feature>
<evidence type="ECO:0000259" key="3">
    <source>
        <dbReference type="PROSITE" id="PS50103"/>
    </source>
</evidence>
<dbReference type="GO" id="GO:0008270">
    <property type="term" value="F:zinc ion binding"/>
    <property type="evidence" value="ECO:0007669"/>
    <property type="project" value="UniProtKB-KW"/>
</dbReference>
<name>A0A8J5X028_DIALT</name>
<dbReference type="EMBL" id="JAGTXO010000073">
    <property type="protein sequence ID" value="KAG8457346.1"/>
    <property type="molecule type" value="Genomic_DNA"/>
</dbReference>
<dbReference type="GO" id="GO:0005634">
    <property type="term" value="C:nucleus"/>
    <property type="evidence" value="ECO:0007669"/>
    <property type="project" value="TreeGrafter"/>
</dbReference>
<reference evidence="4" key="1">
    <citation type="submission" date="2021-05" db="EMBL/GenBank/DDBJ databases">
        <title>The genome of the haptophyte Pavlova lutheri (Diacronema luteri, Pavlovales) - a model for lipid biosynthesis in eukaryotic algae.</title>
        <authorList>
            <person name="Hulatt C.J."/>
            <person name="Posewitz M.C."/>
        </authorList>
    </citation>
    <scope>NUCLEOTIDE SEQUENCE</scope>
    <source>
        <strain evidence="4">NIVA-4/92</strain>
    </source>
</reference>
<keyword evidence="1" id="KW-0479">Metal-binding</keyword>
<dbReference type="OMA" id="TFVGHPM"/>
<dbReference type="InterPro" id="IPR039136">
    <property type="entry name" value="NUFIP1-like"/>
</dbReference>
<dbReference type="PROSITE" id="PS00028">
    <property type="entry name" value="ZINC_FINGER_C2H2_1"/>
    <property type="match status" value="1"/>
</dbReference>
<feature type="compositionally biased region" description="Gly residues" evidence="2">
    <location>
        <begin position="119"/>
        <end position="129"/>
    </location>
</feature>
<dbReference type="PROSITE" id="PS50103">
    <property type="entry name" value="ZF_C3H1"/>
    <property type="match status" value="1"/>
</dbReference>
<feature type="region of interest" description="Disordered" evidence="2">
    <location>
        <begin position="104"/>
        <end position="180"/>
    </location>
</feature>
<dbReference type="InterPro" id="IPR013087">
    <property type="entry name" value="Znf_C2H2_type"/>
</dbReference>
<keyword evidence="1" id="KW-0863">Zinc-finger</keyword>
<feature type="region of interest" description="Disordered" evidence="2">
    <location>
        <begin position="521"/>
        <end position="540"/>
    </location>
</feature>
<feature type="compositionally biased region" description="Gly residues" evidence="2">
    <location>
        <begin position="343"/>
        <end position="353"/>
    </location>
</feature>
<keyword evidence="1" id="KW-0862">Zinc</keyword>
<accession>A0A8J5X028</accession>